<dbReference type="SUPFAM" id="SSF53822">
    <property type="entry name" value="Periplasmic binding protein-like I"/>
    <property type="match status" value="1"/>
</dbReference>
<dbReference type="EMBL" id="JMQI01000055">
    <property type="protein sequence ID" value="KDN19192.1"/>
    <property type="molecule type" value="Genomic_DNA"/>
</dbReference>
<dbReference type="AlphaFoldDB" id="A0A066U046"/>
<organism evidence="1 2">
    <name type="scientific">Amycolatopsis rifamycinica</name>
    <dbReference type="NCBI Taxonomy" id="287986"/>
    <lineage>
        <taxon>Bacteria</taxon>
        <taxon>Bacillati</taxon>
        <taxon>Actinomycetota</taxon>
        <taxon>Actinomycetes</taxon>
        <taxon>Pseudonocardiales</taxon>
        <taxon>Pseudonocardiaceae</taxon>
        <taxon>Amycolatopsis</taxon>
    </lineage>
</organism>
<dbReference type="InterPro" id="IPR028082">
    <property type="entry name" value="Peripla_BP_I"/>
</dbReference>
<protein>
    <recommendedName>
        <fullName evidence="3">ABC transporter substrate-binding protein</fullName>
    </recommendedName>
</protein>
<keyword evidence="2" id="KW-1185">Reference proteome</keyword>
<comment type="caution">
    <text evidence="1">The sequence shown here is derived from an EMBL/GenBank/DDBJ whole genome shotgun (WGS) entry which is preliminary data.</text>
</comment>
<evidence type="ECO:0000313" key="2">
    <source>
        <dbReference type="Proteomes" id="UP000027345"/>
    </source>
</evidence>
<dbReference type="Proteomes" id="UP000027345">
    <property type="component" value="Unassembled WGS sequence"/>
</dbReference>
<gene>
    <name evidence="1" type="ORF">DV20_26405</name>
</gene>
<dbReference type="eggNOG" id="COG0683">
    <property type="taxonomic scope" value="Bacteria"/>
</dbReference>
<dbReference type="OrthoDB" id="3440574at2"/>
<dbReference type="Gene3D" id="3.40.50.2300">
    <property type="match status" value="2"/>
</dbReference>
<proteinExistence type="predicted"/>
<dbReference type="RefSeq" id="WP_043784611.1">
    <property type="nucleotide sequence ID" value="NZ_JMQI01000055.1"/>
</dbReference>
<dbReference type="STRING" id="287986.DV20_26405"/>
<reference evidence="1 2" key="1">
    <citation type="submission" date="2014-05" db="EMBL/GenBank/DDBJ databases">
        <title>Draft genome sequence of Amycolatopsis rifamycinica DSM 46095.</title>
        <authorList>
            <person name="Lal R."/>
            <person name="Saxena A."/>
            <person name="Kumari R."/>
            <person name="Mukherjee U."/>
            <person name="Singh P."/>
            <person name="Sangwan N."/>
            <person name="Mahato N.K."/>
        </authorList>
    </citation>
    <scope>NUCLEOTIDE SEQUENCE [LARGE SCALE GENOMIC DNA]</scope>
    <source>
        <strain evidence="1 2">DSM 46095</strain>
    </source>
</reference>
<name>A0A066U046_9PSEU</name>
<evidence type="ECO:0008006" key="3">
    <source>
        <dbReference type="Google" id="ProtNLM"/>
    </source>
</evidence>
<accession>A0A066U046</accession>
<sequence>MGRTGPLGFLGADVLVKLLGALCLRPRLGDRPRKLDEQCHWGDYQDERSERRGLPMVCLVRPPENGDVLAAVAERLKTAKPQGSIRYARPELSRYEGRDATGPATVGSVTVVRDILRDARKQLGDSATAHTSRVPFPLFDLVYWLMLQDYDGRDDPDGVLRRAIRRISLAERFSSSAEETVKQLPENQGIWKVFSLLVRGLTLLTFRIAVTGRVPVLSGRYRWFLRQPHLAPEMSGSFVRFARRLTDGQWQEEAPEYVCRLLLNAFLEDLRRAYRLRPWRVWRRRRMTYPVLLLDEVSVGNGGYRLMELVNSVRNQVGRFDPLLVISASPAPPPELEQSPHRPQFQAAQARAAYVAWQNQLERDRRERRPTAWYLPIGVRPPSDDDEPKVRQMLQTLGSDYRFRRQVRPPWWASRWTRIGVPVLVVALVAGFVAYRTQDTYAQHCGSDNPWLTWTGSECVGTTDGSQDVFQPSDATIRQVEAVVLDQNHRAERLHEAHPERPYITLVVLEALTSSNNVAEGLTTERESLEGFAVAQLRQLNAPGSADPIVRLLIANAGRNMREGVRVANQLRQQAQQDSSIVGVVGLDISSEPTQRTIAALTNAGLPMVASTLSADPLADLNPMYFQVTPQNRREAAVAAGFAEQLPGPKVVRVYYSDDDADVYSTNLRDDVLKSFRDKGFQAEGRAFTPDGGLGGPPSHVRYGETLLGNAGAAGRDTCSYDGMAFFAGRGVPDFGQFLGSAAQCGSRATVIGDDDVTRFVADQGERRRNRALPYYYLSFATAPVNEPGGVALDFYKTLDETLFPFERTPEGRSYDGHAALAYDAAQVMIVAAAYLRETAAEIPVTPGAIWREITAIHTSRPGTEQVNKYLEGVTGTIDFGGDISRNVPQNKPVAVMGVAGGEVDKSVHGFCGAADGPTSDTWCPPDP</sequence>
<evidence type="ECO:0000313" key="1">
    <source>
        <dbReference type="EMBL" id="KDN19192.1"/>
    </source>
</evidence>